<evidence type="ECO:0000256" key="4">
    <source>
        <dbReference type="ARBA" id="ARBA00022692"/>
    </source>
</evidence>
<feature type="transmembrane region" description="Helical" evidence="7">
    <location>
        <begin position="103"/>
        <end position="123"/>
    </location>
</feature>
<feature type="transmembrane region" description="Helical" evidence="7">
    <location>
        <begin position="40"/>
        <end position="63"/>
    </location>
</feature>
<feature type="transmembrane region" description="Helical" evidence="7">
    <location>
        <begin position="304"/>
        <end position="326"/>
    </location>
</feature>
<dbReference type="GO" id="GO:0016020">
    <property type="term" value="C:membrane"/>
    <property type="evidence" value="ECO:0007669"/>
    <property type="project" value="TreeGrafter"/>
</dbReference>
<keyword evidence="4 7" id="KW-0812">Transmembrane</keyword>
<comment type="subcellular location">
    <subcellularLocation>
        <location evidence="1">Endomembrane system</location>
        <topology evidence="1">Multi-pass membrane protein</topology>
    </subcellularLocation>
</comment>
<gene>
    <name evidence="8" type="ORF">JFL75_13835</name>
</gene>
<feature type="transmembrane region" description="Helical" evidence="7">
    <location>
        <begin position="367"/>
        <end position="386"/>
    </location>
</feature>
<dbReference type="PANTHER" id="PTHR23514:SF3">
    <property type="entry name" value="BYPASS OF STOP CODON PROTEIN 6"/>
    <property type="match status" value="1"/>
</dbReference>
<reference evidence="8" key="1">
    <citation type="submission" date="2021-01" db="EMBL/GenBank/DDBJ databases">
        <title>Description of Breznakiella homolactica.</title>
        <authorList>
            <person name="Song Y."/>
            <person name="Brune A."/>
        </authorList>
    </citation>
    <scope>NUCLEOTIDE SEQUENCE</scope>
    <source>
        <strain evidence="8">RmG30</strain>
    </source>
</reference>
<feature type="transmembrane region" description="Helical" evidence="7">
    <location>
        <begin position="338"/>
        <end position="361"/>
    </location>
</feature>
<dbReference type="AlphaFoldDB" id="A0A7T7XKD7"/>
<sequence>MQRLTYSHTRAASYIGYVTQAIMNNLAPLLFLTFQRQFSVSLSSLALLITMNFTIQLLVDLAAARFVDRIGYRRVAVAAHIMCTVGLLGLGILPSVMVNPYTGIMIAMAVNAAGGGLIEVIISPIVEAIPGDRKAASMSILHSFYCWGYVAVVALSTLYFTLFGTTRWQWLPMAWALVPFFNIFFFAKVPLRTLIEESSSPIPLRKLFTKKTFILLSVMMVCAGASEQAMSQWASLFAEAGLKVPKTMGDLLGPCLFAVLMGLSRVFFGTKQRALKLETLLLISGIACVTAYGIAVFAPHPILALAGCGLCGLSVGMMWPGTFSLASRQYPRGGTAMFAMLALAGDVGCAAGPGLVGLIMNNKTLKIGLLTAVIFPVVLTAAVTMLKKSAGKGSEQQGMGGADRRA</sequence>
<proteinExistence type="inferred from homology"/>
<dbReference type="RefSeq" id="WP_215625325.1">
    <property type="nucleotide sequence ID" value="NZ_CP067089.2"/>
</dbReference>
<feature type="transmembrane region" description="Helical" evidence="7">
    <location>
        <begin position="280"/>
        <end position="298"/>
    </location>
</feature>
<feature type="transmembrane region" description="Helical" evidence="7">
    <location>
        <begin position="170"/>
        <end position="191"/>
    </location>
</feature>
<dbReference type="InterPro" id="IPR051788">
    <property type="entry name" value="MFS_Transporter"/>
</dbReference>
<evidence type="ECO:0000313" key="8">
    <source>
        <dbReference type="EMBL" id="QQO08019.1"/>
    </source>
</evidence>
<evidence type="ECO:0000313" key="9">
    <source>
        <dbReference type="Proteomes" id="UP000595917"/>
    </source>
</evidence>
<protein>
    <submittedName>
        <fullName evidence="8">MFS transporter</fullName>
    </submittedName>
</protein>
<keyword evidence="9" id="KW-1185">Reference proteome</keyword>
<feature type="transmembrane region" description="Helical" evidence="7">
    <location>
        <begin position="251"/>
        <end position="268"/>
    </location>
</feature>
<feature type="transmembrane region" description="Helical" evidence="7">
    <location>
        <begin position="212"/>
        <end position="231"/>
    </location>
</feature>
<evidence type="ECO:0000256" key="5">
    <source>
        <dbReference type="ARBA" id="ARBA00022989"/>
    </source>
</evidence>
<dbReference type="SUPFAM" id="SSF103473">
    <property type="entry name" value="MFS general substrate transporter"/>
    <property type="match status" value="1"/>
</dbReference>
<comment type="similarity">
    <text evidence="2">Belongs to the major facilitator superfamily.</text>
</comment>
<feature type="transmembrane region" description="Helical" evidence="7">
    <location>
        <begin position="144"/>
        <end position="164"/>
    </location>
</feature>
<evidence type="ECO:0000256" key="1">
    <source>
        <dbReference type="ARBA" id="ARBA00004127"/>
    </source>
</evidence>
<evidence type="ECO:0000256" key="3">
    <source>
        <dbReference type="ARBA" id="ARBA00022448"/>
    </source>
</evidence>
<evidence type="ECO:0000256" key="6">
    <source>
        <dbReference type="ARBA" id="ARBA00023136"/>
    </source>
</evidence>
<dbReference type="GO" id="GO:0022857">
    <property type="term" value="F:transmembrane transporter activity"/>
    <property type="evidence" value="ECO:0007669"/>
    <property type="project" value="InterPro"/>
</dbReference>
<feature type="transmembrane region" description="Helical" evidence="7">
    <location>
        <begin position="12"/>
        <end position="34"/>
    </location>
</feature>
<evidence type="ECO:0000256" key="2">
    <source>
        <dbReference type="ARBA" id="ARBA00008335"/>
    </source>
</evidence>
<dbReference type="PANTHER" id="PTHR23514">
    <property type="entry name" value="BYPASS OF STOP CODON PROTEIN 6"/>
    <property type="match status" value="1"/>
</dbReference>
<organism evidence="8 9">
    <name type="scientific">Breznakiella homolactica</name>
    <dbReference type="NCBI Taxonomy" id="2798577"/>
    <lineage>
        <taxon>Bacteria</taxon>
        <taxon>Pseudomonadati</taxon>
        <taxon>Spirochaetota</taxon>
        <taxon>Spirochaetia</taxon>
        <taxon>Spirochaetales</taxon>
        <taxon>Breznakiellaceae</taxon>
        <taxon>Breznakiella</taxon>
    </lineage>
</organism>
<dbReference type="EMBL" id="CP067089">
    <property type="protein sequence ID" value="QQO08019.1"/>
    <property type="molecule type" value="Genomic_DNA"/>
</dbReference>
<feature type="transmembrane region" description="Helical" evidence="7">
    <location>
        <begin position="75"/>
        <end position="97"/>
    </location>
</feature>
<dbReference type="Gene3D" id="1.20.1250.20">
    <property type="entry name" value="MFS general substrate transporter like domains"/>
    <property type="match status" value="1"/>
</dbReference>
<dbReference type="InterPro" id="IPR011701">
    <property type="entry name" value="MFS"/>
</dbReference>
<evidence type="ECO:0000256" key="7">
    <source>
        <dbReference type="SAM" id="Phobius"/>
    </source>
</evidence>
<keyword evidence="3" id="KW-0813">Transport</keyword>
<dbReference type="Proteomes" id="UP000595917">
    <property type="component" value="Chromosome"/>
</dbReference>
<accession>A0A7T7XKD7</accession>
<dbReference type="KEGG" id="bhc:JFL75_13835"/>
<keyword evidence="5 7" id="KW-1133">Transmembrane helix</keyword>
<dbReference type="InterPro" id="IPR036259">
    <property type="entry name" value="MFS_trans_sf"/>
</dbReference>
<dbReference type="GO" id="GO:0012505">
    <property type="term" value="C:endomembrane system"/>
    <property type="evidence" value="ECO:0007669"/>
    <property type="project" value="UniProtKB-SubCell"/>
</dbReference>
<keyword evidence="6 7" id="KW-0472">Membrane</keyword>
<name>A0A7T7XKD7_9SPIR</name>
<dbReference type="Pfam" id="PF07690">
    <property type="entry name" value="MFS_1"/>
    <property type="match status" value="1"/>
</dbReference>